<keyword evidence="5" id="KW-1185">Reference proteome</keyword>
<feature type="region of interest" description="Disordered" evidence="1">
    <location>
        <begin position="456"/>
        <end position="483"/>
    </location>
</feature>
<evidence type="ECO:0000256" key="2">
    <source>
        <dbReference type="SAM" id="Phobius"/>
    </source>
</evidence>
<dbReference type="PIRSF" id="PIRSF037228">
    <property type="entry name" value="Lant_mod_RumM"/>
    <property type="match status" value="1"/>
</dbReference>
<dbReference type="NCBIfam" id="TIGR03897">
    <property type="entry name" value="lanti_2_LanM"/>
    <property type="match status" value="1"/>
</dbReference>
<keyword evidence="2" id="KW-1133">Transmembrane helix</keyword>
<gene>
    <name evidence="4" type="primary">lanM</name>
    <name evidence="4" type="ORF">GSF22_30845</name>
</gene>
<evidence type="ECO:0000256" key="1">
    <source>
        <dbReference type="SAM" id="MobiDB-lite"/>
    </source>
</evidence>
<accession>A0ABS3W109</accession>
<dbReference type="InterPro" id="IPR007822">
    <property type="entry name" value="LANC-like"/>
</dbReference>
<dbReference type="Pfam" id="PF13575">
    <property type="entry name" value="DUF4135"/>
    <property type="match status" value="1"/>
</dbReference>
<feature type="domain" description="Lantibiotic biosynthesis protein dehydration" evidence="3">
    <location>
        <begin position="224"/>
        <end position="591"/>
    </location>
</feature>
<evidence type="ECO:0000259" key="3">
    <source>
        <dbReference type="Pfam" id="PF13575"/>
    </source>
</evidence>
<evidence type="ECO:0000313" key="4">
    <source>
        <dbReference type="EMBL" id="MBO4210358.1"/>
    </source>
</evidence>
<dbReference type="CDD" id="cd04792">
    <property type="entry name" value="LanM-like"/>
    <property type="match status" value="1"/>
</dbReference>
<dbReference type="InterPro" id="IPR017146">
    <property type="entry name" value="Lanti_2_LanM"/>
</dbReference>
<reference evidence="4 5" key="1">
    <citation type="submission" date="2019-12" db="EMBL/GenBank/DDBJ databases">
        <title>Whole genome sequencing of endophytic Actinobacterium Micromonospora sp. MPMI6T.</title>
        <authorList>
            <person name="Evv R."/>
            <person name="Podile A.R."/>
        </authorList>
    </citation>
    <scope>NUCLEOTIDE SEQUENCE [LARGE SCALE GENOMIC DNA]</scope>
    <source>
        <strain evidence="4 5">MPMI6</strain>
    </source>
</reference>
<protein>
    <submittedName>
        <fullName evidence="4">Type 2 lantipeptide synthetase LanM</fullName>
    </submittedName>
</protein>
<sequence>MSTEPSRSGSPRTRVLEPGWWAPGLALHERVGGCEELPDGPDEAGRSRFTRWRGHYDTQGLGHLFDRRLAEAGLDERRFLLLLTEAPAALAARREQPAWARLVEQAVVRAARRPPAPGGAGPVDWRDAFVRPLLPLVSTAVEWVLAHLPPALPAGYVDVPAVCADLAATLGRRLAGLAAGTFVVELHAWRDAGRLHGADGGERFADFVRRLSEPAGLVELFARYPVLARLLAQYSLFEAEALVELITRFVEDRAAIVDTVLAGSDPGPLCAANGGRGDAHQRGRTVRVLSFADGARVVYKPRGLQAQRRLAELVDWLNRTDPGLGLRTPTIVARDDHGWMEFVPHTGLTDRRQVVVFYRRLGVLLALLHSVHATDMHHENVIACGDQPVVVDAETLFHPPLPAAGGAVDPAARVLAASVSRTGLLPSIEVGDSGIGDVSGLGGGPGAHHSVLDWESAGTDQMRPVRRPSRTSGTDNRPRLHGRSVEPADYRHDLLHGFRLGYDAIAANRAGFTALVRSCATTYTRVVLRPTQLYRSLLDDANRPELLRDALDRDQVFDRLWLEAADDPVRWRTARYEAEDLWAGDVPLLRTRPGGRDLWFSTGQRLSGVFDRAGVDRVGEAVAALGPVDRHDQEWIITATLASRRPAATHRAVARRDGAGSLVEAGPDRLLAAACRVADTIVAAGSTDPDRTNWLGLELVDDRQWLVIPMGAGLAHGYLGVALFLGQLFRITGIRRYAETARRAVRCYPPLHRTLASRPDLIPVVGCGGLYGLGGIAYGLARLAVLLADTEIAALVPETVDLAAAAADERSAPDWAGGLAGCLAAMVAIDHELGLPTARDLAARCADLLLPVVGYDVPGPAPDGFADGFAGVAHALARLGATNPRYWPTAWRAVARVGTLVGTRQPRDPDPGWCSGLAGRVLAAVTAAEPAPVEAAHAVRLLTDRPLSADLSLCHGELGVLEALTALAATGRHPAAAPAQRRHTGLVLAALQRPGPRCGTPDGVDSPGLLNGLAGIGYGLLRAAFPTEVPSVLLLESPRPGGDRPR</sequence>
<comment type="caution">
    <text evidence="4">The sequence shown here is derived from an EMBL/GenBank/DDBJ whole genome shotgun (WGS) entry which is preliminary data.</text>
</comment>
<feature type="transmembrane region" description="Helical" evidence="2">
    <location>
        <begin position="705"/>
        <end position="726"/>
    </location>
</feature>
<dbReference type="SUPFAM" id="SSF158745">
    <property type="entry name" value="LanC-like"/>
    <property type="match status" value="1"/>
</dbReference>
<dbReference type="Pfam" id="PF05147">
    <property type="entry name" value="LANC_like"/>
    <property type="match status" value="1"/>
</dbReference>
<keyword evidence="2" id="KW-0472">Membrane</keyword>
<dbReference type="EMBL" id="WVUH01000463">
    <property type="protein sequence ID" value="MBO4210358.1"/>
    <property type="molecule type" value="Genomic_DNA"/>
</dbReference>
<dbReference type="RefSeq" id="WP_208817452.1">
    <property type="nucleotide sequence ID" value="NZ_WVUH01000463.1"/>
</dbReference>
<dbReference type="InterPro" id="IPR025410">
    <property type="entry name" value="Lant_dehyd"/>
</dbReference>
<proteinExistence type="predicted"/>
<evidence type="ECO:0000313" key="5">
    <source>
        <dbReference type="Proteomes" id="UP000823521"/>
    </source>
</evidence>
<dbReference type="Proteomes" id="UP000823521">
    <property type="component" value="Unassembled WGS sequence"/>
</dbReference>
<keyword evidence="2" id="KW-0812">Transmembrane</keyword>
<dbReference type="Gene3D" id="1.50.10.20">
    <property type="match status" value="1"/>
</dbReference>
<organism evidence="4 5">
    <name type="scientific">Micromonospora echinofusca</name>
    <dbReference type="NCBI Taxonomy" id="47858"/>
    <lineage>
        <taxon>Bacteria</taxon>
        <taxon>Bacillati</taxon>
        <taxon>Actinomycetota</taxon>
        <taxon>Actinomycetes</taxon>
        <taxon>Micromonosporales</taxon>
        <taxon>Micromonosporaceae</taxon>
        <taxon>Micromonospora</taxon>
    </lineage>
</organism>
<dbReference type="SMART" id="SM01260">
    <property type="entry name" value="LANC_like"/>
    <property type="match status" value="1"/>
</dbReference>
<name>A0ABS3W109_MICEH</name>